<dbReference type="AlphaFoldDB" id="A0AAN7SNN9"/>
<dbReference type="GO" id="GO:0005769">
    <property type="term" value="C:early endosome"/>
    <property type="evidence" value="ECO:0007669"/>
    <property type="project" value="TreeGrafter"/>
</dbReference>
<evidence type="ECO:0000313" key="1">
    <source>
        <dbReference type="EMBL" id="KAK4873930.1"/>
    </source>
</evidence>
<evidence type="ECO:0000313" key="2">
    <source>
        <dbReference type="Proteomes" id="UP001353858"/>
    </source>
</evidence>
<dbReference type="Gene3D" id="1.25.40.10">
    <property type="entry name" value="Tetratricopeptide repeat domain"/>
    <property type="match status" value="1"/>
</dbReference>
<comment type="caution">
    <text evidence="1">The sequence shown here is derived from an EMBL/GenBank/DDBJ whole genome shotgun (WGS) entry which is preliminary data.</text>
</comment>
<name>A0AAN7SNN9_9COLE</name>
<dbReference type="InterPro" id="IPR011990">
    <property type="entry name" value="TPR-like_helical_dom_sf"/>
</dbReference>
<proteinExistence type="predicted"/>
<organism evidence="1 2">
    <name type="scientific">Aquatica leii</name>
    <dbReference type="NCBI Taxonomy" id="1421715"/>
    <lineage>
        <taxon>Eukaryota</taxon>
        <taxon>Metazoa</taxon>
        <taxon>Ecdysozoa</taxon>
        <taxon>Arthropoda</taxon>
        <taxon>Hexapoda</taxon>
        <taxon>Insecta</taxon>
        <taxon>Pterygota</taxon>
        <taxon>Neoptera</taxon>
        <taxon>Endopterygota</taxon>
        <taxon>Coleoptera</taxon>
        <taxon>Polyphaga</taxon>
        <taxon>Elateriformia</taxon>
        <taxon>Elateroidea</taxon>
        <taxon>Lampyridae</taxon>
        <taxon>Luciolinae</taxon>
        <taxon>Aquatica</taxon>
    </lineage>
</organism>
<dbReference type="SUPFAM" id="SSF48452">
    <property type="entry name" value="TPR-like"/>
    <property type="match status" value="1"/>
</dbReference>
<evidence type="ECO:0008006" key="3">
    <source>
        <dbReference type="Google" id="ProtNLM"/>
    </source>
</evidence>
<dbReference type="EMBL" id="JARPUR010000006">
    <property type="protein sequence ID" value="KAK4873930.1"/>
    <property type="molecule type" value="Genomic_DNA"/>
</dbReference>
<sequence length="304" mass="34040">MSSDSSGTDILESYKQISNKLKKRFLRKPNVTEACDSFTSLGQHCENIEMPSYAGMCWIAAARCEGSLGNIPGETTCLIRSARNFMSAQIKNKSLGCHSVATENLQAALGCYAHAQTRLPENCALMTGINLEIVESLNQLGDIYTSEMYLKDAVDLSQNSLQRRVHCLELLASNAVDRSDYSTALDAFTEITDLLKTLPRNGARSDILLTCEISQIFLLLILRPPTQKLAPHFAKLLEKFTWGDKNDTNIKSYMSEELFLLLQSLVITCQTCDKSSLPYLENQLWSYLNVDQKTLLRTLVLIYL</sequence>
<protein>
    <recommendedName>
        <fullName evidence="3">Factor VIII intron 22 protein</fullName>
    </recommendedName>
</protein>
<keyword evidence="2" id="KW-1185">Reference proteome</keyword>
<dbReference type="PANTHER" id="PTHR16797">
    <property type="entry name" value="FACTOR VIII-ASSOCIATED GENE 1"/>
    <property type="match status" value="1"/>
</dbReference>
<dbReference type="Proteomes" id="UP001353858">
    <property type="component" value="Unassembled WGS sequence"/>
</dbReference>
<gene>
    <name evidence="1" type="ORF">RN001_013290</name>
</gene>
<reference evidence="2" key="1">
    <citation type="submission" date="2023-01" db="EMBL/GenBank/DDBJ databases">
        <title>Key to firefly adult light organ development and bioluminescence: homeobox transcription factors regulate luciferase expression and transportation to peroxisome.</title>
        <authorList>
            <person name="Fu X."/>
        </authorList>
    </citation>
    <scope>NUCLEOTIDE SEQUENCE [LARGE SCALE GENOMIC DNA]</scope>
</reference>
<dbReference type="PANTHER" id="PTHR16797:SF4">
    <property type="entry name" value="40-KDA HUNTINGTIN-ASSOCIATED PROTEIN"/>
    <property type="match status" value="1"/>
</dbReference>
<dbReference type="GO" id="GO:0099518">
    <property type="term" value="P:vesicle cytoskeletal trafficking"/>
    <property type="evidence" value="ECO:0007669"/>
    <property type="project" value="TreeGrafter"/>
</dbReference>
<accession>A0AAN7SNN9</accession>
<dbReference type="InterPro" id="IPR039494">
    <property type="entry name" value="F8A"/>
</dbReference>